<name>A0A8S5MC03_9CAUD</name>
<sequence>MGFEGCFWDNRGRRADRHSHGFGGYAFYFFAFLRGSGR</sequence>
<protein>
    <submittedName>
        <fullName evidence="1">Uncharacterized protein</fullName>
    </submittedName>
</protein>
<proteinExistence type="predicted"/>
<dbReference type="EMBL" id="BK014871">
    <property type="protein sequence ID" value="DAD79756.1"/>
    <property type="molecule type" value="Genomic_DNA"/>
</dbReference>
<accession>A0A8S5MC03</accession>
<evidence type="ECO:0000313" key="1">
    <source>
        <dbReference type="EMBL" id="DAD79756.1"/>
    </source>
</evidence>
<organism evidence="1">
    <name type="scientific">Siphoviridae sp. ctHjy10</name>
    <dbReference type="NCBI Taxonomy" id="2826234"/>
    <lineage>
        <taxon>Viruses</taxon>
        <taxon>Duplodnaviria</taxon>
        <taxon>Heunggongvirae</taxon>
        <taxon>Uroviricota</taxon>
        <taxon>Caudoviricetes</taxon>
    </lineage>
</organism>
<reference evidence="1" key="1">
    <citation type="journal article" date="2021" name="Proc. Natl. Acad. Sci. U.S.A.">
        <title>A Catalog of Tens of Thousands of Viruses from Human Metagenomes Reveals Hidden Associations with Chronic Diseases.</title>
        <authorList>
            <person name="Tisza M.J."/>
            <person name="Buck C.B."/>
        </authorList>
    </citation>
    <scope>NUCLEOTIDE SEQUENCE</scope>
    <source>
        <strain evidence="1">CtHjy10</strain>
    </source>
</reference>